<name>A0A1I2G2P8_9ACTN</name>
<keyword evidence="5" id="KW-1185">Reference proteome</keyword>
<dbReference type="OrthoDB" id="9796019at2"/>
<feature type="DNA-binding region" description="H-T-H motif" evidence="2">
    <location>
        <begin position="37"/>
        <end position="56"/>
    </location>
</feature>
<evidence type="ECO:0000256" key="1">
    <source>
        <dbReference type="ARBA" id="ARBA00023125"/>
    </source>
</evidence>
<dbReference type="AlphaFoldDB" id="A0A1I2G2P8"/>
<dbReference type="GO" id="GO:0000976">
    <property type="term" value="F:transcription cis-regulatory region binding"/>
    <property type="evidence" value="ECO:0007669"/>
    <property type="project" value="TreeGrafter"/>
</dbReference>
<dbReference type="Pfam" id="PF00440">
    <property type="entry name" value="TetR_N"/>
    <property type="match status" value="1"/>
</dbReference>
<feature type="domain" description="HTH tetR-type" evidence="3">
    <location>
        <begin position="14"/>
        <end position="74"/>
    </location>
</feature>
<dbReference type="PROSITE" id="PS50977">
    <property type="entry name" value="HTH_TETR_2"/>
    <property type="match status" value="1"/>
</dbReference>
<dbReference type="PANTHER" id="PTHR30055:SF148">
    <property type="entry name" value="TETR-FAMILY TRANSCRIPTIONAL REGULATOR"/>
    <property type="match status" value="1"/>
</dbReference>
<sequence>MIEPKGRGGRPRSEQARDAVLHAVDDLLLEVGYAALTMKGIAERAGVGRQTVYRWWSTKAEILFEACVTDAEEELTIAPADTPTAEITNYLDALVAFLTRSPAGAAYRALLAAAQHDTAVHQLITSRDVLGASARTVLTRITPGVTGLDHATARLIGPTFFWIMTGRDPAQLDTRALAHDFLRDCAV</sequence>
<evidence type="ECO:0000313" key="4">
    <source>
        <dbReference type="EMBL" id="SFF11267.1"/>
    </source>
</evidence>
<reference evidence="4 5" key="1">
    <citation type="submission" date="2016-10" db="EMBL/GenBank/DDBJ databases">
        <authorList>
            <person name="de Groot N.N."/>
        </authorList>
    </citation>
    <scope>NUCLEOTIDE SEQUENCE [LARGE SCALE GENOMIC DNA]</scope>
    <source>
        <strain evidence="4 5">DSM 43019</strain>
    </source>
</reference>
<dbReference type="STRING" id="35752.SAMN05421541_106127"/>
<keyword evidence="1 2" id="KW-0238">DNA-binding</keyword>
<evidence type="ECO:0000256" key="2">
    <source>
        <dbReference type="PROSITE-ProRule" id="PRU00335"/>
    </source>
</evidence>
<dbReference type="PRINTS" id="PR00455">
    <property type="entry name" value="HTHTETR"/>
</dbReference>
<dbReference type="Proteomes" id="UP000199645">
    <property type="component" value="Unassembled WGS sequence"/>
</dbReference>
<dbReference type="InterPro" id="IPR001647">
    <property type="entry name" value="HTH_TetR"/>
</dbReference>
<evidence type="ECO:0000313" key="5">
    <source>
        <dbReference type="Proteomes" id="UP000199645"/>
    </source>
</evidence>
<dbReference type="Gene3D" id="1.10.357.10">
    <property type="entry name" value="Tetracycline Repressor, domain 2"/>
    <property type="match status" value="1"/>
</dbReference>
<evidence type="ECO:0000259" key="3">
    <source>
        <dbReference type="PROSITE" id="PS50977"/>
    </source>
</evidence>
<dbReference type="Gene3D" id="1.10.10.60">
    <property type="entry name" value="Homeodomain-like"/>
    <property type="match status" value="1"/>
</dbReference>
<dbReference type="SUPFAM" id="SSF46689">
    <property type="entry name" value="Homeodomain-like"/>
    <property type="match status" value="1"/>
</dbReference>
<protein>
    <submittedName>
        <fullName evidence="4">Regulatory protein, tetR family</fullName>
    </submittedName>
</protein>
<dbReference type="InterPro" id="IPR009057">
    <property type="entry name" value="Homeodomain-like_sf"/>
</dbReference>
<organism evidence="4 5">
    <name type="scientific">Actinoplanes philippinensis</name>
    <dbReference type="NCBI Taxonomy" id="35752"/>
    <lineage>
        <taxon>Bacteria</taxon>
        <taxon>Bacillati</taxon>
        <taxon>Actinomycetota</taxon>
        <taxon>Actinomycetes</taxon>
        <taxon>Micromonosporales</taxon>
        <taxon>Micromonosporaceae</taxon>
        <taxon>Actinoplanes</taxon>
    </lineage>
</organism>
<proteinExistence type="predicted"/>
<dbReference type="InterPro" id="IPR050109">
    <property type="entry name" value="HTH-type_TetR-like_transc_reg"/>
</dbReference>
<dbReference type="GO" id="GO:0003700">
    <property type="term" value="F:DNA-binding transcription factor activity"/>
    <property type="evidence" value="ECO:0007669"/>
    <property type="project" value="TreeGrafter"/>
</dbReference>
<gene>
    <name evidence="4" type="ORF">SAMN05421541_106127</name>
</gene>
<dbReference type="RefSeq" id="WP_093615018.1">
    <property type="nucleotide sequence ID" value="NZ_BOMT01000023.1"/>
</dbReference>
<accession>A0A1I2G2P8</accession>
<dbReference type="EMBL" id="FONV01000006">
    <property type="protein sequence ID" value="SFF11267.1"/>
    <property type="molecule type" value="Genomic_DNA"/>
</dbReference>
<dbReference type="PANTHER" id="PTHR30055">
    <property type="entry name" value="HTH-TYPE TRANSCRIPTIONAL REGULATOR RUTR"/>
    <property type="match status" value="1"/>
</dbReference>